<dbReference type="AlphaFoldDB" id="A0AAV4Y6M9"/>
<sequence length="162" mass="18564">MRQDTKCTQDFISTRSRILPPRVGSPNFRPISASHLSAFLEHTSLDCLSGRHRIERMFRTGFRNTGVSFEQDKVQIPRPTSASSLECVLNTGLNRLSDDLEPEWTARSGFRTYCRKFCHHVSGVQIPVPHRLFLNAGLDYLSGRHGMKKKARFGFRNTLVYH</sequence>
<gene>
    <name evidence="1" type="ORF">CEXT_237531</name>
</gene>
<protein>
    <submittedName>
        <fullName evidence="1">Uncharacterized protein</fullName>
    </submittedName>
</protein>
<evidence type="ECO:0000313" key="1">
    <source>
        <dbReference type="EMBL" id="GIZ01792.1"/>
    </source>
</evidence>
<dbReference type="Proteomes" id="UP001054945">
    <property type="component" value="Unassembled WGS sequence"/>
</dbReference>
<keyword evidence="2" id="KW-1185">Reference proteome</keyword>
<evidence type="ECO:0000313" key="2">
    <source>
        <dbReference type="Proteomes" id="UP001054945"/>
    </source>
</evidence>
<accession>A0AAV4Y6M9</accession>
<reference evidence="1 2" key="1">
    <citation type="submission" date="2021-06" db="EMBL/GenBank/DDBJ databases">
        <title>Caerostris extrusa draft genome.</title>
        <authorList>
            <person name="Kono N."/>
            <person name="Arakawa K."/>
        </authorList>
    </citation>
    <scope>NUCLEOTIDE SEQUENCE [LARGE SCALE GENOMIC DNA]</scope>
</reference>
<proteinExistence type="predicted"/>
<comment type="caution">
    <text evidence="1">The sequence shown here is derived from an EMBL/GenBank/DDBJ whole genome shotgun (WGS) entry which is preliminary data.</text>
</comment>
<dbReference type="EMBL" id="BPLR01001350">
    <property type="protein sequence ID" value="GIZ01792.1"/>
    <property type="molecule type" value="Genomic_DNA"/>
</dbReference>
<name>A0AAV4Y6M9_CAEEX</name>
<organism evidence="1 2">
    <name type="scientific">Caerostris extrusa</name>
    <name type="common">Bark spider</name>
    <name type="synonym">Caerostris bankana</name>
    <dbReference type="NCBI Taxonomy" id="172846"/>
    <lineage>
        <taxon>Eukaryota</taxon>
        <taxon>Metazoa</taxon>
        <taxon>Ecdysozoa</taxon>
        <taxon>Arthropoda</taxon>
        <taxon>Chelicerata</taxon>
        <taxon>Arachnida</taxon>
        <taxon>Araneae</taxon>
        <taxon>Araneomorphae</taxon>
        <taxon>Entelegynae</taxon>
        <taxon>Araneoidea</taxon>
        <taxon>Araneidae</taxon>
        <taxon>Caerostris</taxon>
    </lineage>
</organism>